<reference evidence="1 2" key="1">
    <citation type="submission" date="2018-07" db="EMBL/GenBank/DDBJ databases">
        <title>Genomic Encyclopedia of Type Strains, Phase IV (KMG-IV): sequencing the most valuable type-strain genomes for metagenomic binning, comparative biology and taxonomic classification.</title>
        <authorList>
            <person name="Goeker M."/>
        </authorList>
    </citation>
    <scope>NUCLEOTIDE SEQUENCE [LARGE SCALE GENOMIC DNA]</scope>
    <source>
        <strain evidence="1 2">DSM 44290</strain>
    </source>
</reference>
<comment type="caution">
    <text evidence="1">The sequence shown here is derived from an EMBL/GenBank/DDBJ whole genome shotgun (WGS) entry which is preliminary data.</text>
</comment>
<name>A0A370HK95_9NOCA</name>
<dbReference type="Proteomes" id="UP000254869">
    <property type="component" value="Unassembled WGS sequence"/>
</dbReference>
<sequence>MGGALNLVAAVAESRSGNSWGARNRLNDVASVAGDAKVAMNIGHTMFSPFNVGLHAVSIELEAGDASEALRIADQLDACECPSVERHYTFALHLARAYELRREDTGTLLHLLNAERVAPEDFSHDTNAREMVGRLLQSSRSANRGQAAMLAERLHLDV</sequence>
<evidence type="ECO:0000313" key="1">
    <source>
        <dbReference type="EMBL" id="RDI59023.1"/>
    </source>
</evidence>
<organism evidence="1 2">
    <name type="scientific">Nocardia pseudobrasiliensis</name>
    <dbReference type="NCBI Taxonomy" id="45979"/>
    <lineage>
        <taxon>Bacteria</taxon>
        <taxon>Bacillati</taxon>
        <taxon>Actinomycetota</taxon>
        <taxon>Actinomycetes</taxon>
        <taxon>Mycobacteriales</taxon>
        <taxon>Nocardiaceae</taxon>
        <taxon>Nocardia</taxon>
    </lineage>
</organism>
<evidence type="ECO:0008006" key="3">
    <source>
        <dbReference type="Google" id="ProtNLM"/>
    </source>
</evidence>
<gene>
    <name evidence="1" type="ORF">DFR76_12026</name>
</gene>
<keyword evidence="2" id="KW-1185">Reference proteome</keyword>
<dbReference type="STRING" id="1210086.GCA_001613105_07740"/>
<dbReference type="EMBL" id="QQBC01000020">
    <property type="protein sequence ID" value="RDI59023.1"/>
    <property type="molecule type" value="Genomic_DNA"/>
</dbReference>
<dbReference type="AlphaFoldDB" id="A0A370HK95"/>
<accession>A0A370HK95</accession>
<protein>
    <recommendedName>
        <fullName evidence="3">Tetratricopeptide repeat protein</fullName>
    </recommendedName>
</protein>
<evidence type="ECO:0000313" key="2">
    <source>
        <dbReference type="Proteomes" id="UP000254869"/>
    </source>
</evidence>
<proteinExistence type="predicted"/>